<dbReference type="InterPro" id="IPR013766">
    <property type="entry name" value="Thioredoxin_domain"/>
</dbReference>
<dbReference type="Proteomes" id="UP001163203">
    <property type="component" value="Chromosome"/>
</dbReference>
<reference evidence="9" key="1">
    <citation type="submission" date="2022-11" db="EMBL/GenBank/DDBJ databases">
        <authorList>
            <person name="Mo P."/>
        </authorList>
    </citation>
    <scope>NUCLEOTIDE SEQUENCE</scope>
    <source>
        <strain evidence="9">HUAS 11-8</strain>
    </source>
</reference>
<keyword evidence="7" id="KW-0732">Signal</keyword>
<dbReference type="Gene3D" id="3.40.30.10">
    <property type="entry name" value="Glutaredoxin"/>
    <property type="match status" value="1"/>
</dbReference>
<protein>
    <submittedName>
        <fullName evidence="9">TlpA disulfide reductase family protein</fullName>
    </submittedName>
</protein>
<dbReference type="InterPro" id="IPR017937">
    <property type="entry name" value="Thioredoxin_CS"/>
</dbReference>
<comment type="subcellular location">
    <subcellularLocation>
        <location evidence="1">Cell envelope</location>
    </subcellularLocation>
</comment>
<evidence type="ECO:0000256" key="1">
    <source>
        <dbReference type="ARBA" id="ARBA00004196"/>
    </source>
</evidence>
<dbReference type="PROSITE" id="PS51257">
    <property type="entry name" value="PROKAR_LIPOPROTEIN"/>
    <property type="match status" value="1"/>
</dbReference>
<dbReference type="EMBL" id="CP113836">
    <property type="protein sequence ID" value="WAL69678.1"/>
    <property type="molecule type" value="Genomic_DNA"/>
</dbReference>
<accession>A0ABY7BDH3</accession>
<name>A0ABY7BDH3_9PSEU</name>
<organism evidence="9 10">
    <name type="scientific">Amycolatopsis cynarae</name>
    <dbReference type="NCBI Taxonomy" id="2995223"/>
    <lineage>
        <taxon>Bacteria</taxon>
        <taxon>Bacillati</taxon>
        <taxon>Actinomycetota</taxon>
        <taxon>Actinomycetes</taxon>
        <taxon>Pseudonocardiales</taxon>
        <taxon>Pseudonocardiaceae</taxon>
        <taxon>Amycolatopsis</taxon>
    </lineage>
</organism>
<evidence type="ECO:0000256" key="3">
    <source>
        <dbReference type="ARBA" id="ARBA00022968"/>
    </source>
</evidence>
<dbReference type="RefSeq" id="WP_268759762.1">
    <property type="nucleotide sequence ID" value="NZ_CP113836.1"/>
</dbReference>
<dbReference type="PROSITE" id="PS00194">
    <property type="entry name" value="THIOREDOXIN_1"/>
    <property type="match status" value="1"/>
</dbReference>
<dbReference type="Pfam" id="PF08534">
    <property type="entry name" value="Redoxin"/>
    <property type="match status" value="1"/>
</dbReference>
<evidence type="ECO:0000313" key="9">
    <source>
        <dbReference type="EMBL" id="WAL69678.1"/>
    </source>
</evidence>
<dbReference type="CDD" id="cd02966">
    <property type="entry name" value="TlpA_like_family"/>
    <property type="match status" value="1"/>
</dbReference>
<gene>
    <name evidence="9" type="ORF">ORV05_11795</name>
</gene>
<sequence length="195" mass="20930">MNVRSTRWIRLVLAVSLLAAGCATGRDAVVQGGDFAFVSPGGQTRIVYDRRDRKRVREISGESVTAPGERISLRSYEGRVVVLNLWASWCAPCRTESHEFGKLTDEGAAKGFPVVGVDVRDDRSAASDFMTGFGVRYPSIYDPSSRIGLALPGIPLAAVPITLVIDRRQRVAAVFLGAVLASDVLPAINAVLAES</sequence>
<feature type="transmembrane region" description="Helical" evidence="6">
    <location>
        <begin position="172"/>
        <end position="192"/>
    </location>
</feature>
<dbReference type="InterPro" id="IPR013740">
    <property type="entry name" value="Redoxin"/>
</dbReference>
<dbReference type="PANTHER" id="PTHR42852:SF6">
    <property type="entry name" value="THIOL:DISULFIDE INTERCHANGE PROTEIN DSBE"/>
    <property type="match status" value="1"/>
</dbReference>
<evidence type="ECO:0000313" key="10">
    <source>
        <dbReference type="Proteomes" id="UP001163203"/>
    </source>
</evidence>
<keyword evidence="5" id="KW-0676">Redox-active center</keyword>
<keyword evidence="10" id="KW-1185">Reference proteome</keyword>
<proteinExistence type="predicted"/>
<dbReference type="SUPFAM" id="SSF52833">
    <property type="entry name" value="Thioredoxin-like"/>
    <property type="match status" value="1"/>
</dbReference>
<evidence type="ECO:0000256" key="4">
    <source>
        <dbReference type="ARBA" id="ARBA00023157"/>
    </source>
</evidence>
<keyword evidence="4" id="KW-1015">Disulfide bond</keyword>
<keyword evidence="6" id="KW-0812">Transmembrane</keyword>
<keyword evidence="6" id="KW-0472">Membrane</keyword>
<dbReference type="PANTHER" id="PTHR42852">
    <property type="entry name" value="THIOL:DISULFIDE INTERCHANGE PROTEIN DSBE"/>
    <property type="match status" value="1"/>
</dbReference>
<evidence type="ECO:0000259" key="8">
    <source>
        <dbReference type="PROSITE" id="PS51352"/>
    </source>
</evidence>
<keyword evidence="3" id="KW-0735">Signal-anchor</keyword>
<dbReference type="PROSITE" id="PS51352">
    <property type="entry name" value="THIOREDOXIN_2"/>
    <property type="match status" value="1"/>
</dbReference>
<dbReference type="InterPro" id="IPR036249">
    <property type="entry name" value="Thioredoxin-like_sf"/>
</dbReference>
<evidence type="ECO:0000256" key="7">
    <source>
        <dbReference type="SAM" id="SignalP"/>
    </source>
</evidence>
<evidence type="ECO:0000256" key="6">
    <source>
        <dbReference type="SAM" id="Phobius"/>
    </source>
</evidence>
<evidence type="ECO:0000256" key="5">
    <source>
        <dbReference type="ARBA" id="ARBA00023284"/>
    </source>
</evidence>
<keyword evidence="2" id="KW-0201">Cytochrome c-type biogenesis</keyword>
<feature type="chain" id="PRO_5047076690" evidence="7">
    <location>
        <begin position="26"/>
        <end position="195"/>
    </location>
</feature>
<feature type="domain" description="Thioredoxin" evidence="8">
    <location>
        <begin position="50"/>
        <end position="193"/>
    </location>
</feature>
<feature type="signal peptide" evidence="7">
    <location>
        <begin position="1"/>
        <end position="25"/>
    </location>
</feature>
<evidence type="ECO:0000256" key="2">
    <source>
        <dbReference type="ARBA" id="ARBA00022748"/>
    </source>
</evidence>
<keyword evidence="6" id="KW-1133">Transmembrane helix</keyword>
<dbReference type="InterPro" id="IPR050553">
    <property type="entry name" value="Thioredoxin_ResA/DsbE_sf"/>
</dbReference>